<name>A0A212LEG0_9HYPH</name>
<dbReference type="InterPro" id="IPR049557">
    <property type="entry name" value="Transketolase_CS"/>
</dbReference>
<reference evidence="7" key="1">
    <citation type="submission" date="2016-08" db="EMBL/GenBank/DDBJ databases">
        <authorList>
            <person name="Seilhamer J.J."/>
        </authorList>
    </citation>
    <scope>NUCLEOTIDE SEQUENCE</scope>
    <source>
        <strain evidence="7">86</strain>
    </source>
</reference>
<dbReference type="EC" id="2.2.1.1" evidence="7"/>
<gene>
    <name evidence="7" type="ORF">KL86PLE_30401</name>
</gene>
<dbReference type="AlphaFoldDB" id="A0A212LEG0"/>
<evidence type="ECO:0000259" key="6">
    <source>
        <dbReference type="Pfam" id="PF00456"/>
    </source>
</evidence>
<dbReference type="Pfam" id="PF00456">
    <property type="entry name" value="Transketolase_N"/>
    <property type="match status" value="1"/>
</dbReference>
<evidence type="ECO:0000256" key="1">
    <source>
        <dbReference type="ARBA" id="ARBA00001964"/>
    </source>
</evidence>
<dbReference type="GO" id="GO:0046872">
    <property type="term" value="F:metal ion binding"/>
    <property type="evidence" value="ECO:0007669"/>
    <property type="project" value="UniProtKB-KW"/>
</dbReference>
<organism evidence="7">
    <name type="scientific">uncultured Pleomorphomonas sp</name>
    <dbReference type="NCBI Taxonomy" id="442121"/>
    <lineage>
        <taxon>Bacteria</taxon>
        <taxon>Pseudomonadati</taxon>
        <taxon>Pseudomonadota</taxon>
        <taxon>Alphaproteobacteria</taxon>
        <taxon>Hyphomicrobiales</taxon>
        <taxon>Pleomorphomonadaceae</taxon>
        <taxon>Pleomorphomonas</taxon>
        <taxon>environmental samples</taxon>
    </lineage>
</organism>
<dbReference type="GO" id="GO:0004802">
    <property type="term" value="F:transketolase activity"/>
    <property type="evidence" value="ECO:0007669"/>
    <property type="project" value="UniProtKB-EC"/>
</dbReference>
<dbReference type="CDD" id="cd02012">
    <property type="entry name" value="TPP_TK"/>
    <property type="match status" value="1"/>
</dbReference>
<evidence type="ECO:0000256" key="4">
    <source>
        <dbReference type="ARBA" id="ARBA00022723"/>
    </source>
</evidence>
<dbReference type="SUPFAM" id="SSF52518">
    <property type="entry name" value="Thiamin diphosphate-binding fold (THDP-binding)"/>
    <property type="match status" value="1"/>
</dbReference>
<dbReference type="PANTHER" id="PTHR47514">
    <property type="entry name" value="TRANSKETOLASE N-TERMINAL SECTION-RELATED"/>
    <property type="match status" value="1"/>
</dbReference>
<dbReference type="EMBL" id="FMJD01000007">
    <property type="protein sequence ID" value="SCM75954.1"/>
    <property type="molecule type" value="Genomic_DNA"/>
</dbReference>
<keyword evidence="3 7" id="KW-0808">Transferase</keyword>
<keyword evidence="5" id="KW-0786">Thiamine pyrophosphate</keyword>
<proteinExistence type="inferred from homology"/>
<evidence type="ECO:0000256" key="3">
    <source>
        <dbReference type="ARBA" id="ARBA00022679"/>
    </source>
</evidence>
<accession>A0A212LEG0</accession>
<keyword evidence="4" id="KW-0479">Metal-binding</keyword>
<dbReference type="PROSITE" id="PS00801">
    <property type="entry name" value="TRANSKETOLASE_1"/>
    <property type="match status" value="1"/>
</dbReference>
<protein>
    <submittedName>
        <fullName evidence="7">Putative transketolase N-terminal section</fullName>
        <ecNumber evidence="7">2.2.1.1</ecNumber>
    </submittedName>
</protein>
<evidence type="ECO:0000256" key="2">
    <source>
        <dbReference type="ARBA" id="ARBA00007131"/>
    </source>
</evidence>
<comment type="similarity">
    <text evidence="2">Belongs to the transketolase family.</text>
</comment>
<comment type="cofactor">
    <cofactor evidence="1">
        <name>thiamine diphosphate</name>
        <dbReference type="ChEBI" id="CHEBI:58937"/>
    </cofactor>
</comment>
<feature type="domain" description="Transketolase N-terminal" evidence="6">
    <location>
        <begin position="15"/>
        <end position="270"/>
    </location>
</feature>
<sequence>MIVTDQKDIEKLEASARRIRAHILTQINAAGSGHPGGSMSCVEILAALFSHRAAAGAGWFGRNARDHVILSKGHAAPALYATFAEVGMIPEAELRTLRQLGSRLQGHPDRTRLPEVEMSTGSLGQGLSVSLGIALALKLRKEPFYSYAILGDGEINSGQIWEAIAYAGANRIDRLVAILDANGIQNDGRIEEVLELRPYAPKLEAFGWAVREFDGQNMAEVVDTVDWASSDAPGDKPRFLIAHTTKGAGVSFMADRADWHSHTVSDEQLKAGLEEVMG</sequence>
<dbReference type="InterPro" id="IPR005474">
    <property type="entry name" value="Transketolase_N"/>
</dbReference>
<dbReference type="InterPro" id="IPR029061">
    <property type="entry name" value="THDP-binding"/>
</dbReference>
<dbReference type="Gene3D" id="3.40.50.970">
    <property type="match status" value="1"/>
</dbReference>
<evidence type="ECO:0000313" key="7">
    <source>
        <dbReference type="EMBL" id="SCM75954.1"/>
    </source>
</evidence>
<evidence type="ECO:0000256" key="5">
    <source>
        <dbReference type="ARBA" id="ARBA00023052"/>
    </source>
</evidence>
<dbReference type="PANTHER" id="PTHR47514:SF1">
    <property type="entry name" value="TRANSKETOLASE N-TERMINAL SECTION-RELATED"/>
    <property type="match status" value="1"/>
</dbReference>